<feature type="compositionally biased region" description="Basic and acidic residues" evidence="1">
    <location>
        <begin position="1514"/>
        <end position="1536"/>
    </location>
</feature>
<feature type="compositionally biased region" description="Basic residues" evidence="1">
    <location>
        <begin position="1537"/>
        <end position="1550"/>
    </location>
</feature>
<organism evidence="2">
    <name type="scientific">Cladocopium goreaui</name>
    <dbReference type="NCBI Taxonomy" id="2562237"/>
    <lineage>
        <taxon>Eukaryota</taxon>
        <taxon>Sar</taxon>
        <taxon>Alveolata</taxon>
        <taxon>Dinophyceae</taxon>
        <taxon>Suessiales</taxon>
        <taxon>Symbiodiniaceae</taxon>
        <taxon>Cladocopium</taxon>
    </lineage>
</organism>
<feature type="region of interest" description="Disordered" evidence="1">
    <location>
        <begin position="1417"/>
        <end position="1634"/>
    </location>
</feature>
<dbReference type="EMBL" id="CAMXCT010002663">
    <property type="protein sequence ID" value="CAI3999635.1"/>
    <property type="molecule type" value="Genomic_DNA"/>
</dbReference>
<feature type="compositionally biased region" description="Basic and acidic residues" evidence="1">
    <location>
        <begin position="1488"/>
        <end position="1505"/>
    </location>
</feature>
<dbReference type="OrthoDB" id="446891at2759"/>
<evidence type="ECO:0000313" key="3">
    <source>
        <dbReference type="EMBL" id="CAL1153010.1"/>
    </source>
</evidence>
<name>A0A9P1G6J1_9DINO</name>
<feature type="region of interest" description="Disordered" evidence="1">
    <location>
        <begin position="1663"/>
        <end position="1764"/>
    </location>
</feature>
<protein>
    <submittedName>
        <fullName evidence="2">Uncharacterized protein</fullName>
    </submittedName>
</protein>
<feature type="compositionally biased region" description="Basic and acidic residues" evidence="1">
    <location>
        <begin position="1718"/>
        <end position="1727"/>
    </location>
</feature>
<feature type="compositionally biased region" description="Basic and acidic residues" evidence="1">
    <location>
        <begin position="1439"/>
        <end position="1453"/>
    </location>
</feature>
<evidence type="ECO:0000256" key="1">
    <source>
        <dbReference type="SAM" id="MobiDB-lite"/>
    </source>
</evidence>
<evidence type="ECO:0000313" key="2">
    <source>
        <dbReference type="EMBL" id="CAI3999635.1"/>
    </source>
</evidence>
<reference evidence="2" key="1">
    <citation type="submission" date="2022-10" db="EMBL/GenBank/DDBJ databases">
        <authorList>
            <person name="Chen Y."/>
            <person name="Dougan E. K."/>
            <person name="Chan C."/>
            <person name="Rhodes N."/>
            <person name="Thang M."/>
        </authorList>
    </citation>
    <scope>NUCLEOTIDE SEQUENCE</scope>
</reference>
<feature type="compositionally biased region" description="Pro residues" evidence="1">
    <location>
        <begin position="1699"/>
        <end position="1717"/>
    </location>
</feature>
<dbReference type="Proteomes" id="UP001152797">
    <property type="component" value="Unassembled WGS sequence"/>
</dbReference>
<evidence type="ECO:0000313" key="4">
    <source>
        <dbReference type="Proteomes" id="UP001152797"/>
    </source>
</evidence>
<feature type="compositionally biased region" description="Polar residues" evidence="1">
    <location>
        <begin position="1752"/>
        <end position="1764"/>
    </location>
</feature>
<keyword evidence="4" id="KW-1185">Reference proteome</keyword>
<reference evidence="3" key="2">
    <citation type="submission" date="2024-04" db="EMBL/GenBank/DDBJ databases">
        <authorList>
            <person name="Chen Y."/>
            <person name="Shah S."/>
            <person name="Dougan E. K."/>
            <person name="Thang M."/>
            <person name="Chan C."/>
        </authorList>
    </citation>
    <scope>NUCLEOTIDE SEQUENCE [LARGE SCALE GENOMIC DNA]</scope>
</reference>
<feature type="compositionally biased region" description="Low complexity" evidence="1">
    <location>
        <begin position="1728"/>
        <end position="1739"/>
    </location>
</feature>
<dbReference type="EMBL" id="CAMXCT020002663">
    <property type="protein sequence ID" value="CAL1153010.1"/>
    <property type="molecule type" value="Genomic_DNA"/>
</dbReference>
<sequence length="1764" mass="197636">MEPFVLQPHAGEMRYVGRGEAKENKKLFPCYFHLCVAKGTRATDGWSVVSSLKCTSCTEDLGPNRHVVDAWINDSRERSTRKINQIQGEVAKTADKHVFWQGSVGFVFSQPVDFNAEDLPGKQMHPVLKLGDSLATLLQGKSGAWVPADSGQTEPGTFSRPWCTGYLLRVPALVAENPLKLVTPFAFCQKLRVEPLAMEDPSRQGNALAVVAATSSGSGRFASRQDYYDRGANWGDPRSERSPLQDILFADMAYVMQNFSETETILSCCTRILDPDSSKLGGALPPVPGRESLRRALIKLDLFLMLCRRTFHSPEQPGFLVHRYLSSDASPQAHQNYFCTIEDILRQPVGFRASSAGTGFNPFTSGLEVERRSLPALTLGKGQASTAHKARLLLHCACLEYGQQHLRLFRQQVVAFLSDQGTERNLPQFPLNIDGDLADFITGLSAEAKAGSSADPFLFPQALSLPGVLHIMFNALEESLVQVEEWKQMERELQAASQIVGEPSSQALLLEKLYEGARPNEREAVHAFRAKLLNWRWQSLQEVVWQWIAVFPSLQERWDPNAFPDPTSKYVLTLSEALQSQWHYLFLSWLCMFTSTVGKEATWFEGCFCHQDILAAHTTKWARKKAMAAAHCAHGSCPWQGRRLTGLALGHAKGLCHRVMNASHWQYTSALLASPQAEARRMAEIDLAVKTKFVRVIEQKFGPFVTLPYVLAGGFGEYCGYPLIQAKKAIAEAIAEYDTLAPQSRDAASAALLEHDPRVSQQLREFATDPERPLHDYPEAFLSIRARAFALCAERHTEGEHARVKFHAQRGFRFAGPVMVAARKRRLEVQRMIKMHLSWLAERWHAKNLFVTLLEHLLPKAEVAQMSWANKCQRVYACHPSLQFSDLSKWEKEAESFQKVLGKVQAALEDHAVKPTEEQLQMVYFIKHLLANGTFASVPSALWRAGTCPVPSVDAVQVSPVELESMLLSAKTRHVSTLLHITYYPDMCWQDDSTATVSMDSSDMRVLDVSTWTQRDHFKTCKEATVWKVTCSELQLQLRHQASSISEVPLLLPDVIVDEDPLETVLLASSADAEEDALVEYEEKRADLGFSVAMRERPLGSEERRTLMSLIAKKAFNRESACSFWDLEVFSAKGLDALQSLGIVCSEPDDFGDKCIWMMEAAFQILPGLTLTEPLPLLEGFFATRGTRTRSRKTCKLAFLSALLQDGWSMKGWKEDMRWHVKGTSKILCSAIWQRPEAYFKAFLLHQILFERPGKLQKIHHKATAAYYNDLLAAEDMSAFNSLTDAQCVKYQSPKKRKNKAADSADSKAKAKALALPDGDPNQILEPLPVEGGALVHVPEEALQIEPMQCRDPGLKHIVVHYDKWSHSSGNLRAFTQCSHHSACRRYTFVKNHEGGREEAEAWLMAWHASGRRLASADAHKAVNPSRDEDPIMPRGSRGRSEEDLSEESRSEDREDDSEDSQATQLPQAEEVSARPNDGQDAAAPEPLPKETPEAAARALRDKTKKEKKRNRHSDRGSGRDRRRASPERSRRDRRERDRRRRSHSRRSRDKRPTTGSQAELHLGRGEPTPALRRMRPLEPEPEDHDRDYKPDKSPKGKLQKKEPGNHGKARSQSNSNLVLRPAPGAKEDPYPEAREGQYLECEICGKRFGYKSGQFGVSQHIWSSHPETSAASKRRAYFYNKGARSTSRGSKSDRDEGPPAPAVPPPPRPPPPPHPPSMDRVDEAGGERSSGSGAARSSTEQLSQRHELLQNLLNTASQILRGD</sequence>
<feature type="compositionally biased region" description="Basic and acidic residues" evidence="1">
    <location>
        <begin position="1418"/>
        <end position="1432"/>
    </location>
</feature>
<accession>A0A9P1G6J1</accession>
<gene>
    <name evidence="2" type="ORF">C1SCF055_LOCUS25819</name>
</gene>
<comment type="caution">
    <text evidence="2">The sequence shown here is derived from an EMBL/GenBank/DDBJ whole genome shotgun (WGS) entry which is preliminary data.</text>
</comment>
<feature type="compositionally biased region" description="Basic and acidic residues" evidence="1">
    <location>
        <begin position="1576"/>
        <end position="1606"/>
    </location>
</feature>
<dbReference type="EMBL" id="CAMXCT030002663">
    <property type="protein sequence ID" value="CAL4786947.1"/>
    <property type="molecule type" value="Genomic_DNA"/>
</dbReference>
<proteinExistence type="predicted"/>
<feature type="compositionally biased region" description="Polar residues" evidence="1">
    <location>
        <begin position="1663"/>
        <end position="1672"/>
    </location>
</feature>